<evidence type="ECO:0008006" key="9">
    <source>
        <dbReference type="Google" id="ProtNLM"/>
    </source>
</evidence>
<dbReference type="Pfam" id="PF03381">
    <property type="entry name" value="CDC50"/>
    <property type="match status" value="1"/>
</dbReference>
<evidence type="ECO:0000313" key="8">
    <source>
        <dbReference type="Proteomes" id="UP000015453"/>
    </source>
</evidence>
<dbReference type="GO" id="GO:0005794">
    <property type="term" value="C:Golgi apparatus"/>
    <property type="evidence" value="ECO:0007669"/>
    <property type="project" value="TreeGrafter"/>
</dbReference>
<dbReference type="Proteomes" id="UP000015453">
    <property type="component" value="Unassembled WGS sequence"/>
</dbReference>
<dbReference type="AlphaFoldDB" id="S8CJY3"/>
<evidence type="ECO:0000256" key="3">
    <source>
        <dbReference type="ARBA" id="ARBA00022692"/>
    </source>
</evidence>
<dbReference type="PIRSF" id="PIRSF015840">
    <property type="entry name" value="DUF284_TM_euk"/>
    <property type="match status" value="1"/>
</dbReference>
<accession>S8CJY3</accession>
<feature type="transmembrane region" description="Helical" evidence="6">
    <location>
        <begin position="242"/>
        <end position="263"/>
    </location>
</feature>
<comment type="subcellular location">
    <subcellularLocation>
        <location evidence="1">Membrane</location>
    </subcellularLocation>
</comment>
<evidence type="ECO:0000256" key="5">
    <source>
        <dbReference type="ARBA" id="ARBA00023136"/>
    </source>
</evidence>
<name>S8CJY3_9LAMI</name>
<evidence type="ECO:0000256" key="1">
    <source>
        <dbReference type="ARBA" id="ARBA00004370"/>
    </source>
</evidence>
<comment type="similarity">
    <text evidence="2">Belongs to the CDC50/LEM3 family.</text>
</comment>
<sequence>VVEIVDRYDDACVPAEIPDQDEANELRIGFIRDDRTDKTCIRNITVPRRMKSPIFVYYQLYNFYQNHRRYVRSKNEEQYTSPSAAHATAHCDPESVTPNGQPIVPCGLIAWSLFNDTYALSINGAHLNINKKGISWESDRRHKFSSHVYPNNFQSKTPIGGAKLDPHIPLSQQEDLQVWMRTAALPNFRKLYGRIETDLEADNVIRVEIQNNYNTYTFNGKKELVISTTTWIGGKNDFLGRVYIVVGGVSLLIAAAYIVMHIICPRPLGDPAYLSWNRNGG</sequence>
<dbReference type="PANTHER" id="PTHR10926:SF72">
    <property type="entry name" value="ALA-INTERACTING SUBUNIT"/>
    <property type="match status" value="1"/>
</dbReference>
<evidence type="ECO:0000256" key="4">
    <source>
        <dbReference type="ARBA" id="ARBA00022989"/>
    </source>
</evidence>
<evidence type="ECO:0000256" key="6">
    <source>
        <dbReference type="SAM" id="Phobius"/>
    </source>
</evidence>
<proteinExistence type="inferred from homology"/>
<keyword evidence="3 6" id="KW-0812">Transmembrane</keyword>
<protein>
    <recommendedName>
        <fullName evidence="9">ALA-interacting subunit</fullName>
    </recommendedName>
</protein>
<keyword evidence="4 6" id="KW-1133">Transmembrane helix</keyword>
<dbReference type="EMBL" id="AUSU01003086">
    <property type="protein sequence ID" value="EPS67494.1"/>
    <property type="molecule type" value="Genomic_DNA"/>
</dbReference>
<dbReference type="InterPro" id="IPR005045">
    <property type="entry name" value="CDC50/LEM3_fam"/>
</dbReference>
<evidence type="ECO:0000256" key="2">
    <source>
        <dbReference type="ARBA" id="ARBA00009457"/>
    </source>
</evidence>
<gene>
    <name evidence="7" type="ORF">M569_07280</name>
</gene>
<reference evidence="7 8" key="1">
    <citation type="journal article" date="2013" name="BMC Genomics">
        <title>The miniature genome of a carnivorous plant Genlisea aurea contains a low number of genes and short non-coding sequences.</title>
        <authorList>
            <person name="Leushkin E.V."/>
            <person name="Sutormin R.A."/>
            <person name="Nabieva E.R."/>
            <person name="Penin A.A."/>
            <person name="Kondrashov A.S."/>
            <person name="Logacheva M.D."/>
        </authorList>
    </citation>
    <scope>NUCLEOTIDE SEQUENCE [LARGE SCALE GENOMIC DNA]</scope>
</reference>
<feature type="non-terminal residue" evidence="7">
    <location>
        <position position="1"/>
    </location>
</feature>
<keyword evidence="5 6" id="KW-0472">Membrane</keyword>
<feature type="non-terminal residue" evidence="7">
    <location>
        <position position="281"/>
    </location>
</feature>
<evidence type="ECO:0000313" key="7">
    <source>
        <dbReference type="EMBL" id="EPS67494.1"/>
    </source>
</evidence>
<dbReference type="PANTHER" id="PTHR10926">
    <property type="entry name" value="CELL CYCLE CONTROL PROTEIN 50"/>
    <property type="match status" value="1"/>
</dbReference>
<keyword evidence="8" id="KW-1185">Reference proteome</keyword>
<dbReference type="GO" id="GO:0005783">
    <property type="term" value="C:endoplasmic reticulum"/>
    <property type="evidence" value="ECO:0007669"/>
    <property type="project" value="TreeGrafter"/>
</dbReference>
<organism evidence="7 8">
    <name type="scientific">Genlisea aurea</name>
    <dbReference type="NCBI Taxonomy" id="192259"/>
    <lineage>
        <taxon>Eukaryota</taxon>
        <taxon>Viridiplantae</taxon>
        <taxon>Streptophyta</taxon>
        <taxon>Embryophyta</taxon>
        <taxon>Tracheophyta</taxon>
        <taxon>Spermatophyta</taxon>
        <taxon>Magnoliopsida</taxon>
        <taxon>eudicotyledons</taxon>
        <taxon>Gunneridae</taxon>
        <taxon>Pentapetalae</taxon>
        <taxon>asterids</taxon>
        <taxon>lamiids</taxon>
        <taxon>Lamiales</taxon>
        <taxon>Lentibulariaceae</taxon>
        <taxon>Genlisea</taxon>
    </lineage>
</organism>
<comment type="caution">
    <text evidence="7">The sequence shown here is derived from an EMBL/GenBank/DDBJ whole genome shotgun (WGS) entry which is preliminary data.</text>
</comment>
<dbReference type="OrthoDB" id="340608at2759"/>
<dbReference type="GO" id="GO:0005886">
    <property type="term" value="C:plasma membrane"/>
    <property type="evidence" value="ECO:0007669"/>
    <property type="project" value="TreeGrafter"/>
</dbReference>